<dbReference type="OrthoDB" id="9805703at2"/>
<feature type="transmembrane region" description="Helical" evidence="7">
    <location>
        <begin position="86"/>
        <end position="111"/>
    </location>
</feature>
<name>A0A5C8P4F7_9BURK</name>
<dbReference type="GO" id="GO:0005886">
    <property type="term" value="C:plasma membrane"/>
    <property type="evidence" value="ECO:0007669"/>
    <property type="project" value="UniProtKB-SubCell"/>
</dbReference>
<evidence type="ECO:0000256" key="3">
    <source>
        <dbReference type="ARBA" id="ARBA00022475"/>
    </source>
</evidence>
<evidence type="ECO:0000256" key="2">
    <source>
        <dbReference type="ARBA" id="ARBA00007977"/>
    </source>
</evidence>
<keyword evidence="3" id="KW-1003">Cell membrane</keyword>
<proteinExistence type="inferred from homology"/>
<protein>
    <submittedName>
        <fullName evidence="8">Putative sulfate exporter family transporter</fullName>
    </submittedName>
</protein>
<keyword evidence="5 7" id="KW-1133">Transmembrane helix</keyword>
<dbReference type="AlphaFoldDB" id="A0A5C8P4F7"/>
<feature type="transmembrane region" description="Helical" evidence="7">
    <location>
        <begin position="288"/>
        <end position="306"/>
    </location>
</feature>
<evidence type="ECO:0000256" key="5">
    <source>
        <dbReference type="ARBA" id="ARBA00022989"/>
    </source>
</evidence>
<comment type="subcellular location">
    <subcellularLocation>
        <location evidence="1">Cell membrane</location>
        <topology evidence="1">Multi-pass membrane protein</topology>
    </subcellularLocation>
</comment>
<keyword evidence="9" id="KW-1185">Reference proteome</keyword>
<evidence type="ECO:0000256" key="6">
    <source>
        <dbReference type="ARBA" id="ARBA00023136"/>
    </source>
</evidence>
<dbReference type="InterPro" id="IPR018383">
    <property type="entry name" value="UPF0324_pro"/>
</dbReference>
<evidence type="ECO:0000256" key="1">
    <source>
        <dbReference type="ARBA" id="ARBA00004651"/>
    </source>
</evidence>
<dbReference type="PANTHER" id="PTHR30106:SF2">
    <property type="entry name" value="UPF0324 INNER MEMBRANE PROTEIN YEIH"/>
    <property type="match status" value="1"/>
</dbReference>
<evidence type="ECO:0000256" key="4">
    <source>
        <dbReference type="ARBA" id="ARBA00022692"/>
    </source>
</evidence>
<dbReference type="EMBL" id="VDUY01000001">
    <property type="protein sequence ID" value="TXL68203.1"/>
    <property type="molecule type" value="Genomic_DNA"/>
</dbReference>
<organism evidence="8 9">
    <name type="scientific">Zeimonas arvi</name>
    <dbReference type="NCBI Taxonomy" id="2498847"/>
    <lineage>
        <taxon>Bacteria</taxon>
        <taxon>Pseudomonadati</taxon>
        <taxon>Pseudomonadota</taxon>
        <taxon>Betaproteobacteria</taxon>
        <taxon>Burkholderiales</taxon>
        <taxon>Burkholderiaceae</taxon>
        <taxon>Zeimonas</taxon>
    </lineage>
</organism>
<keyword evidence="4 7" id="KW-0812">Transmembrane</keyword>
<feature type="transmembrane region" description="Helical" evidence="7">
    <location>
        <begin position="123"/>
        <end position="144"/>
    </location>
</feature>
<feature type="transmembrane region" description="Helical" evidence="7">
    <location>
        <begin position="12"/>
        <end position="31"/>
    </location>
</feature>
<dbReference type="PANTHER" id="PTHR30106">
    <property type="entry name" value="INNER MEMBRANE PROTEIN YEIH-RELATED"/>
    <property type="match status" value="1"/>
</dbReference>
<dbReference type="Proteomes" id="UP000321548">
    <property type="component" value="Unassembled WGS sequence"/>
</dbReference>
<feature type="transmembrane region" description="Helical" evidence="7">
    <location>
        <begin position="257"/>
        <end position="276"/>
    </location>
</feature>
<feature type="transmembrane region" description="Helical" evidence="7">
    <location>
        <begin position="220"/>
        <end position="237"/>
    </location>
</feature>
<comment type="similarity">
    <text evidence="2">Belongs to the UPF0324 family.</text>
</comment>
<accession>A0A5C8P4F7</accession>
<dbReference type="RefSeq" id="WP_147702344.1">
    <property type="nucleotide sequence ID" value="NZ_VDUY01000001.1"/>
</dbReference>
<feature type="transmembrane region" description="Helical" evidence="7">
    <location>
        <begin position="187"/>
        <end position="208"/>
    </location>
</feature>
<evidence type="ECO:0000313" key="9">
    <source>
        <dbReference type="Proteomes" id="UP000321548"/>
    </source>
</evidence>
<feature type="transmembrane region" description="Helical" evidence="7">
    <location>
        <begin position="37"/>
        <end position="53"/>
    </location>
</feature>
<feature type="transmembrane region" description="Helical" evidence="7">
    <location>
        <begin position="153"/>
        <end position="175"/>
    </location>
</feature>
<gene>
    <name evidence="8" type="ORF">FHP08_00440</name>
</gene>
<evidence type="ECO:0000256" key="7">
    <source>
        <dbReference type="SAM" id="Phobius"/>
    </source>
</evidence>
<keyword evidence="6 7" id="KW-0472">Membrane</keyword>
<reference evidence="8 9" key="1">
    <citation type="submission" date="2019-06" db="EMBL/GenBank/DDBJ databases">
        <title>Quisquiliibacterium sp. nov., isolated from a maize field.</title>
        <authorList>
            <person name="Lin S.-Y."/>
            <person name="Tsai C.-F."/>
            <person name="Young C.-C."/>
        </authorList>
    </citation>
    <scope>NUCLEOTIDE SEQUENCE [LARGE SCALE GENOMIC DNA]</scope>
    <source>
        <strain evidence="8 9">CC-CFT501</strain>
    </source>
</reference>
<comment type="caution">
    <text evidence="8">The sequence shown here is derived from an EMBL/GenBank/DDBJ whole genome shotgun (WGS) entry which is preliminary data.</text>
</comment>
<dbReference type="Pfam" id="PF03601">
    <property type="entry name" value="Cons_hypoth698"/>
    <property type="match status" value="1"/>
</dbReference>
<evidence type="ECO:0000313" key="8">
    <source>
        <dbReference type="EMBL" id="TXL68203.1"/>
    </source>
</evidence>
<feature type="transmembrane region" description="Helical" evidence="7">
    <location>
        <begin position="318"/>
        <end position="338"/>
    </location>
</feature>
<sequence length="339" mass="34718">MSARDLASRVRGLAPGVLTAVTIALAASFLAQRYDGPQLLFALLFGMAFNFAAEGPRVKAGIDFASKKILRFGVALLGARIGLEQIAALGLMPAAIVVIAVAGTILFGWLLARLLGRKAADGLLTGGAVAICGASAALAISAVLPQGKDHQRFTLLTVVGVTTLSTVAMVLYPLLAESLALDARGAAVFLGGSIHDVAQVVGAGFMISPEVGDGATLVKLMRVALLVPVVVIFSQVYRNVHDAHADPGAPAAARPPLLPGFLVAFIALVVLNSVGVVPKAVATGLGDLSRWCLVVAIAALGVKTSFRQLAELGWQPVVMIVGETLFIAAVVLGGVALLR</sequence>